<evidence type="ECO:0000256" key="8">
    <source>
        <dbReference type="RuleBase" id="RU003346"/>
    </source>
</evidence>
<keyword evidence="7" id="KW-0325">Glycoprotein</keyword>
<dbReference type="PANTHER" id="PTHR23503:SF8">
    <property type="entry name" value="FACILITATED GLUCOSE TRANSPORTER PROTEIN 1"/>
    <property type="match status" value="1"/>
</dbReference>
<comment type="caution">
    <text evidence="11">The sequence shown here is derived from an EMBL/GenBank/DDBJ whole genome shotgun (WGS) entry which is preliminary data.</text>
</comment>
<feature type="transmembrane region" description="Helical" evidence="9">
    <location>
        <begin position="326"/>
        <end position="349"/>
    </location>
</feature>
<feature type="transmembrane region" description="Helical" evidence="9">
    <location>
        <begin position="49"/>
        <end position="68"/>
    </location>
</feature>
<evidence type="ECO:0000256" key="9">
    <source>
        <dbReference type="SAM" id="Phobius"/>
    </source>
</evidence>
<dbReference type="PROSITE" id="PS00217">
    <property type="entry name" value="SUGAR_TRANSPORT_2"/>
    <property type="match status" value="1"/>
</dbReference>
<evidence type="ECO:0000256" key="7">
    <source>
        <dbReference type="ARBA" id="ARBA00023180"/>
    </source>
</evidence>
<dbReference type="InterPro" id="IPR020846">
    <property type="entry name" value="MFS_dom"/>
</dbReference>
<keyword evidence="6 9" id="KW-0472">Membrane</keyword>
<feature type="transmembrane region" description="Helical" evidence="9">
    <location>
        <begin position="80"/>
        <end position="99"/>
    </location>
</feature>
<evidence type="ECO:0000256" key="1">
    <source>
        <dbReference type="ARBA" id="ARBA00004651"/>
    </source>
</evidence>
<sequence length="397" mass="43291">MIGGALTGTIADRFGRKGGLLLNNILVVIAVILEASAKSAGYYEMIAVGRFFIGINSGLNAGLAPMYLSEISPINLRGAVGTVYQLVITISIFIAQVLGLKSVLGMHWPTLLAMTAVPALFQLVTLPLCPESPKYLLLSRGKELEAQRALTWLRGSVSVHEEMDEMRSEYEALKLVPKVSLRELISNNALRIPLIISLTMMLAQQLSGINAVVFFSTQIFTSANLSLENATYATLGMGAINVFMTIISLILVEKAGRKTLLLVGFAGMTVDITLLLFSLIYSADSSFARYMCVILVLVYIIMFASGPGSIPWFLVSELFNQSARPIATSLAVTVNWGANFLVGLGFPLIKDAIGPYVFIIFIVCLALSVLFIYKKVPETKNKTMEEISSMFRQQSYQ</sequence>
<accession>A0A8K0GJD6</accession>
<dbReference type="GO" id="GO:0005353">
    <property type="term" value="F:fructose transmembrane transporter activity"/>
    <property type="evidence" value="ECO:0007669"/>
    <property type="project" value="UniProtKB-ARBA"/>
</dbReference>
<dbReference type="GO" id="GO:1990539">
    <property type="term" value="P:fructose import across plasma membrane"/>
    <property type="evidence" value="ECO:0007669"/>
    <property type="project" value="UniProtKB-ARBA"/>
</dbReference>
<reference evidence="11" key="1">
    <citation type="submission" date="2019-08" db="EMBL/GenBank/DDBJ databases">
        <title>The genome of the North American firefly Photinus pyralis.</title>
        <authorList>
            <consortium name="Photinus pyralis genome working group"/>
            <person name="Fallon T.R."/>
            <person name="Sander Lower S.E."/>
            <person name="Weng J.-K."/>
        </authorList>
    </citation>
    <scope>NUCLEOTIDE SEQUENCE</scope>
    <source>
        <strain evidence="11">TRF0915ILg1</strain>
        <tissue evidence="11">Whole body</tissue>
    </source>
</reference>
<protein>
    <recommendedName>
        <fullName evidence="10">Major facilitator superfamily (MFS) profile domain-containing protein</fullName>
    </recommendedName>
</protein>
<evidence type="ECO:0000259" key="10">
    <source>
        <dbReference type="PROSITE" id="PS50850"/>
    </source>
</evidence>
<evidence type="ECO:0000256" key="4">
    <source>
        <dbReference type="ARBA" id="ARBA00022692"/>
    </source>
</evidence>
<evidence type="ECO:0000256" key="5">
    <source>
        <dbReference type="ARBA" id="ARBA00022989"/>
    </source>
</evidence>
<feature type="transmembrane region" description="Helical" evidence="9">
    <location>
        <begin position="232"/>
        <end position="252"/>
    </location>
</feature>
<feature type="transmembrane region" description="Helical" evidence="9">
    <location>
        <begin position="355"/>
        <end position="373"/>
    </location>
</feature>
<proteinExistence type="inferred from homology"/>
<name>A0A8K0GJD6_IGNLU</name>
<feature type="domain" description="Major facilitator superfamily (MFS) profile" evidence="10">
    <location>
        <begin position="1"/>
        <end position="380"/>
    </location>
</feature>
<feature type="transmembrane region" description="Helical" evidence="9">
    <location>
        <begin position="192"/>
        <end position="220"/>
    </location>
</feature>
<keyword evidence="5 9" id="KW-1133">Transmembrane helix</keyword>
<feature type="transmembrane region" description="Helical" evidence="9">
    <location>
        <begin position="287"/>
        <end position="314"/>
    </location>
</feature>
<evidence type="ECO:0000313" key="11">
    <source>
        <dbReference type="EMBL" id="KAF2902144.1"/>
    </source>
</evidence>
<feature type="transmembrane region" description="Helical" evidence="9">
    <location>
        <begin position="20"/>
        <end position="37"/>
    </location>
</feature>
<dbReference type="AlphaFoldDB" id="A0A8K0GJD6"/>
<comment type="similarity">
    <text evidence="8">Belongs to the major facilitator superfamily. Sugar transporter (TC 2.A.1.1) family.</text>
</comment>
<dbReference type="PROSITE" id="PS00216">
    <property type="entry name" value="SUGAR_TRANSPORT_1"/>
    <property type="match status" value="1"/>
</dbReference>
<dbReference type="NCBIfam" id="TIGR00879">
    <property type="entry name" value="SP"/>
    <property type="match status" value="1"/>
</dbReference>
<dbReference type="Proteomes" id="UP000801492">
    <property type="component" value="Unassembled WGS sequence"/>
</dbReference>
<dbReference type="OrthoDB" id="4540492at2759"/>
<dbReference type="Pfam" id="PF00083">
    <property type="entry name" value="Sugar_tr"/>
    <property type="match status" value="1"/>
</dbReference>
<feature type="transmembrane region" description="Helical" evidence="9">
    <location>
        <begin position="111"/>
        <end position="130"/>
    </location>
</feature>
<keyword evidence="12" id="KW-1185">Reference proteome</keyword>
<gene>
    <name evidence="11" type="ORF">ILUMI_04052</name>
</gene>
<dbReference type="EMBL" id="VTPC01001386">
    <property type="protein sequence ID" value="KAF2902144.1"/>
    <property type="molecule type" value="Genomic_DNA"/>
</dbReference>
<dbReference type="PANTHER" id="PTHR23503">
    <property type="entry name" value="SOLUTE CARRIER FAMILY 2"/>
    <property type="match status" value="1"/>
</dbReference>
<dbReference type="InterPro" id="IPR005828">
    <property type="entry name" value="MFS_sugar_transport-like"/>
</dbReference>
<keyword evidence="3" id="KW-1003">Cell membrane</keyword>
<dbReference type="InterPro" id="IPR036259">
    <property type="entry name" value="MFS_trans_sf"/>
</dbReference>
<keyword evidence="4 9" id="KW-0812">Transmembrane</keyword>
<organism evidence="11 12">
    <name type="scientific">Ignelater luminosus</name>
    <name type="common">Cucubano</name>
    <name type="synonym">Pyrophorus luminosus</name>
    <dbReference type="NCBI Taxonomy" id="2038154"/>
    <lineage>
        <taxon>Eukaryota</taxon>
        <taxon>Metazoa</taxon>
        <taxon>Ecdysozoa</taxon>
        <taxon>Arthropoda</taxon>
        <taxon>Hexapoda</taxon>
        <taxon>Insecta</taxon>
        <taxon>Pterygota</taxon>
        <taxon>Neoptera</taxon>
        <taxon>Endopterygota</taxon>
        <taxon>Coleoptera</taxon>
        <taxon>Polyphaga</taxon>
        <taxon>Elateriformia</taxon>
        <taxon>Elateroidea</taxon>
        <taxon>Elateridae</taxon>
        <taxon>Agrypninae</taxon>
        <taxon>Pyrophorini</taxon>
        <taxon>Ignelater</taxon>
    </lineage>
</organism>
<dbReference type="SUPFAM" id="SSF103473">
    <property type="entry name" value="MFS general substrate transporter"/>
    <property type="match status" value="1"/>
</dbReference>
<feature type="transmembrane region" description="Helical" evidence="9">
    <location>
        <begin position="259"/>
        <end position="281"/>
    </location>
</feature>
<evidence type="ECO:0000313" key="12">
    <source>
        <dbReference type="Proteomes" id="UP000801492"/>
    </source>
</evidence>
<evidence type="ECO:0000256" key="2">
    <source>
        <dbReference type="ARBA" id="ARBA00022448"/>
    </source>
</evidence>
<comment type="subcellular location">
    <subcellularLocation>
        <location evidence="1">Cell membrane</location>
        <topology evidence="1">Multi-pass membrane protein</topology>
    </subcellularLocation>
</comment>
<dbReference type="PRINTS" id="PR00171">
    <property type="entry name" value="SUGRTRNSPORT"/>
</dbReference>
<evidence type="ECO:0000256" key="3">
    <source>
        <dbReference type="ARBA" id="ARBA00022475"/>
    </source>
</evidence>
<dbReference type="Gene3D" id="1.20.1250.20">
    <property type="entry name" value="MFS general substrate transporter like domains"/>
    <property type="match status" value="1"/>
</dbReference>
<dbReference type="InterPro" id="IPR005829">
    <property type="entry name" value="Sugar_transporter_CS"/>
</dbReference>
<keyword evidence="2 8" id="KW-0813">Transport</keyword>
<dbReference type="InterPro" id="IPR045263">
    <property type="entry name" value="GLUT"/>
</dbReference>
<dbReference type="InterPro" id="IPR003663">
    <property type="entry name" value="Sugar/inositol_transpt"/>
</dbReference>
<evidence type="ECO:0000256" key="6">
    <source>
        <dbReference type="ARBA" id="ARBA00023136"/>
    </source>
</evidence>
<dbReference type="GO" id="GO:0005886">
    <property type="term" value="C:plasma membrane"/>
    <property type="evidence" value="ECO:0007669"/>
    <property type="project" value="UniProtKB-SubCell"/>
</dbReference>
<dbReference type="FunFam" id="1.20.1250.20:FF:001511">
    <property type="entry name" value="Solute carrier family 2, facilitated glucose transporter member 5"/>
    <property type="match status" value="1"/>
</dbReference>
<dbReference type="PROSITE" id="PS50850">
    <property type="entry name" value="MFS"/>
    <property type="match status" value="1"/>
</dbReference>